<evidence type="ECO:0000313" key="2">
    <source>
        <dbReference type="EMBL" id="VAX14662.1"/>
    </source>
</evidence>
<dbReference type="PROSITE" id="PS00018">
    <property type="entry name" value="EF_HAND_1"/>
    <property type="match status" value="1"/>
</dbReference>
<protein>
    <recommendedName>
        <fullName evidence="3">EF-hand domain-containing protein</fullName>
    </recommendedName>
</protein>
<evidence type="ECO:0000256" key="1">
    <source>
        <dbReference type="SAM" id="Phobius"/>
    </source>
</evidence>
<evidence type="ECO:0008006" key="3">
    <source>
        <dbReference type="Google" id="ProtNLM"/>
    </source>
</evidence>
<dbReference type="InterPro" id="IPR018247">
    <property type="entry name" value="EF_Hand_1_Ca_BS"/>
</dbReference>
<dbReference type="AlphaFoldDB" id="A0A3B1BEW6"/>
<organism evidence="2">
    <name type="scientific">hydrothermal vent metagenome</name>
    <dbReference type="NCBI Taxonomy" id="652676"/>
    <lineage>
        <taxon>unclassified sequences</taxon>
        <taxon>metagenomes</taxon>
        <taxon>ecological metagenomes</taxon>
    </lineage>
</organism>
<proteinExistence type="predicted"/>
<feature type="transmembrane region" description="Helical" evidence="1">
    <location>
        <begin position="201"/>
        <end position="221"/>
    </location>
</feature>
<name>A0A3B1BEW6_9ZZZZ</name>
<sequence length="227" mass="23452">MKLKKTALYTATALALSTFGYSAQAALVTDTLLAFDAGSDCPPDLVCILSVSGSYFTTDSDGDGVISAGEITWIAPGTDGGIIIGQTQAPGEIDVPWDYFSNTGAHMTTSPVTVVNDLDATKELDFTGWNMDWNGFLIPLGGDDANFAVDTGLATITCATSACANNESFILDYSAHIPLGDASGFGGIAYALHLEGTISAVPVPAAVWLFGSGLLGLLGVVKRKKVT</sequence>
<accession>A0A3B1BEW6</accession>
<reference evidence="2" key="1">
    <citation type="submission" date="2018-06" db="EMBL/GenBank/DDBJ databases">
        <authorList>
            <person name="Zhirakovskaya E."/>
        </authorList>
    </citation>
    <scope>NUCLEOTIDE SEQUENCE</scope>
</reference>
<keyword evidence="1" id="KW-1133">Transmembrane helix</keyword>
<keyword evidence="1" id="KW-0472">Membrane</keyword>
<dbReference type="EMBL" id="UOFZ01000188">
    <property type="protein sequence ID" value="VAX14662.1"/>
    <property type="molecule type" value="Genomic_DNA"/>
</dbReference>
<gene>
    <name evidence="2" type="ORF">MNBD_GAMMA24-547</name>
</gene>
<keyword evidence="1" id="KW-0812">Transmembrane</keyword>